<reference evidence="7 8" key="1">
    <citation type="submission" date="2024-09" db="EMBL/GenBank/DDBJ databases">
        <title>Chromosome-scale assembly of Riccia fluitans.</title>
        <authorList>
            <person name="Paukszto L."/>
            <person name="Sawicki J."/>
            <person name="Karawczyk K."/>
            <person name="Piernik-Szablinska J."/>
            <person name="Szczecinska M."/>
            <person name="Mazdziarz M."/>
        </authorList>
    </citation>
    <scope>NUCLEOTIDE SEQUENCE [LARGE SCALE GENOMIC DNA]</scope>
    <source>
        <strain evidence="7">Rf_01</strain>
        <tissue evidence="7">Aerial parts of the thallus</tissue>
    </source>
</reference>
<dbReference type="InterPro" id="IPR036259">
    <property type="entry name" value="MFS_trans_sf"/>
</dbReference>
<dbReference type="Gene3D" id="1.20.1250.20">
    <property type="entry name" value="MFS general substrate transporter like domains"/>
    <property type="match status" value="1"/>
</dbReference>
<feature type="transmembrane region" description="Helical" evidence="6">
    <location>
        <begin position="64"/>
        <end position="82"/>
    </location>
</feature>
<dbReference type="SUPFAM" id="SSF103473">
    <property type="entry name" value="MFS general substrate transporter"/>
    <property type="match status" value="2"/>
</dbReference>
<dbReference type="GO" id="GO:0016020">
    <property type="term" value="C:membrane"/>
    <property type="evidence" value="ECO:0007669"/>
    <property type="project" value="UniProtKB-SubCell"/>
</dbReference>
<evidence type="ECO:0000256" key="1">
    <source>
        <dbReference type="ARBA" id="ARBA00004141"/>
    </source>
</evidence>
<evidence type="ECO:0000256" key="3">
    <source>
        <dbReference type="ARBA" id="ARBA00022692"/>
    </source>
</evidence>
<keyword evidence="4 6" id="KW-1133">Transmembrane helix</keyword>
<evidence type="ECO:0000256" key="6">
    <source>
        <dbReference type="SAM" id="Phobius"/>
    </source>
</evidence>
<dbReference type="Pfam" id="PF00854">
    <property type="entry name" value="PTR2"/>
    <property type="match status" value="1"/>
</dbReference>
<feature type="transmembrane region" description="Helical" evidence="6">
    <location>
        <begin position="428"/>
        <end position="448"/>
    </location>
</feature>
<dbReference type="InterPro" id="IPR000109">
    <property type="entry name" value="POT_fam"/>
</dbReference>
<evidence type="ECO:0000256" key="2">
    <source>
        <dbReference type="ARBA" id="ARBA00005982"/>
    </source>
</evidence>
<evidence type="ECO:0000313" key="8">
    <source>
        <dbReference type="Proteomes" id="UP001605036"/>
    </source>
</evidence>
<feature type="transmembrane region" description="Helical" evidence="6">
    <location>
        <begin position="186"/>
        <end position="205"/>
    </location>
</feature>
<gene>
    <name evidence="7" type="ORF">R1flu_000483</name>
</gene>
<feature type="transmembrane region" description="Helical" evidence="6">
    <location>
        <begin position="34"/>
        <end position="52"/>
    </location>
</feature>
<comment type="similarity">
    <text evidence="2">Belongs to the major facilitator superfamily. Proton-dependent oligopeptide transporter (POT/PTR) (TC 2.A.17) family.</text>
</comment>
<keyword evidence="8" id="KW-1185">Reference proteome</keyword>
<comment type="caution">
    <text evidence="7">The sequence shown here is derived from an EMBL/GenBank/DDBJ whole genome shotgun (WGS) entry which is preliminary data.</text>
</comment>
<proteinExistence type="inferred from homology"/>
<feature type="transmembrane region" description="Helical" evidence="6">
    <location>
        <begin position="377"/>
        <end position="399"/>
    </location>
</feature>
<dbReference type="PANTHER" id="PTHR11654">
    <property type="entry name" value="OLIGOPEPTIDE TRANSPORTER-RELATED"/>
    <property type="match status" value="1"/>
</dbReference>
<dbReference type="AlphaFoldDB" id="A0ABD1Y0J6"/>
<feature type="transmembrane region" description="Helical" evidence="6">
    <location>
        <begin position="460"/>
        <end position="480"/>
    </location>
</feature>
<protein>
    <submittedName>
        <fullName evidence="7">Uncharacterized protein</fullName>
    </submittedName>
</protein>
<evidence type="ECO:0000256" key="4">
    <source>
        <dbReference type="ARBA" id="ARBA00022989"/>
    </source>
</evidence>
<keyword evidence="5 6" id="KW-0472">Membrane</keyword>
<dbReference type="Proteomes" id="UP001605036">
    <property type="component" value="Unassembled WGS sequence"/>
</dbReference>
<feature type="transmembrane region" description="Helical" evidence="6">
    <location>
        <begin position="344"/>
        <end position="365"/>
    </location>
</feature>
<keyword evidence="3 6" id="KW-0812">Transmembrane</keyword>
<feature type="transmembrane region" description="Helical" evidence="6">
    <location>
        <begin position="94"/>
        <end position="116"/>
    </location>
</feature>
<dbReference type="EMBL" id="JBHFFA010000006">
    <property type="protein sequence ID" value="KAL2620278.1"/>
    <property type="molecule type" value="Genomic_DNA"/>
</dbReference>
<evidence type="ECO:0000313" key="7">
    <source>
        <dbReference type="EMBL" id="KAL2620278.1"/>
    </source>
</evidence>
<feature type="transmembrane region" description="Helical" evidence="6">
    <location>
        <begin position="128"/>
        <end position="152"/>
    </location>
</feature>
<evidence type="ECO:0000256" key="5">
    <source>
        <dbReference type="ARBA" id="ARBA00023136"/>
    </source>
</evidence>
<feature type="transmembrane region" description="Helical" evidence="6">
    <location>
        <begin position="492"/>
        <end position="512"/>
    </location>
</feature>
<sequence>MESKDGDLVRPLLEEKQRHVIWAGFAKYLLVQECLEMIALRGLMTILGIFLLESLKLSQDSATEVVHVFFMGTLFSSIIGTLMSDGYMGKYRAVFLFSFCEFCGYIMLLVIASVQVDSWLSLEVRQNLTYVALSLVAVGFGGLRPCTATFGGDQAMRSVRMKIPGDYPGDVVTEQQKIASRQYFSVYYATMTVATVISAVIYPLVRVQGHGNYFYVFLLPACSMPLGTFSFWLGTKDYHFDPTVEVPDIRYGKQEQEYASLESGEKATNGSSEAEKRFLLAEKGNCKWDEWKILLSSLIVISPTAFFTALHYQISSTWVFQAREMDGHMAWLGGLEIPPDEIGAIKPVFVVLIIPIFSGLVYPFMEKHVMAMTNLRKMVVAMFLVTLSFVLTGALQVVIENDLQEKQVSGIDTSAYANISRLWQIPQYMVISIAEVMMLIPALEWSYLEAPKSMKTVVNAVHNIYQAVGNLFIIVIVALIGEKVAKSTQDFVFVGLGAFGTVLMVIFSHTYVSRESRALEMRGKRQDE</sequence>
<feature type="transmembrane region" description="Helical" evidence="6">
    <location>
        <begin position="211"/>
        <end position="233"/>
    </location>
</feature>
<organism evidence="7 8">
    <name type="scientific">Riccia fluitans</name>
    <dbReference type="NCBI Taxonomy" id="41844"/>
    <lineage>
        <taxon>Eukaryota</taxon>
        <taxon>Viridiplantae</taxon>
        <taxon>Streptophyta</taxon>
        <taxon>Embryophyta</taxon>
        <taxon>Marchantiophyta</taxon>
        <taxon>Marchantiopsida</taxon>
        <taxon>Marchantiidae</taxon>
        <taxon>Marchantiales</taxon>
        <taxon>Ricciaceae</taxon>
        <taxon>Riccia</taxon>
    </lineage>
</organism>
<accession>A0ABD1Y0J6</accession>
<name>A0ABD1Y0J6_9MARC</name>
<feature type="transmembrane region" description="Helical" evidence="6">
    <location>
        <begin position="293"/>
        <end position="314"/>
    </location>
</feature>
<comment type="subcellular location">
    <subcellularLocation>
        <location evidence="1">Membrane</location>
        <topology evidence="1">Multi-pass membrane protein</topology>
    </subcellularLocation>
</comment>